<evidence type="ECO:0000256" key="1">
    <source>
        <dbReference type="ARBA" id="ARBA00012513"/>
    </source>
</evidence>
<dbReference type="PROSITE" id="PS00107">
    <property type="entry name" value="PROTEIN_KINASE_ATP"/>
    <property type="match status" value="1"/>
</dbReference>
<comment type="caution">
    <text evidence="12">The sequence shown here is derived from an EMBL/GenBank/DDBJ whole genome shotgun (WGS) entry which is preliminary data.</text>
</comment>
<evidence type="ECO:0000256" key="9">
    <source>
        <dbReference type="PROSITE-ProRule" id="PRU10141"/>
    </source>
</evidence>
<comment type="catalytic activity">
    <reaction evidence="7">
        <text>L-threonyl-[protein] + ATP = O-phospho-L-threonyl-[protein] + ADP + H(+)</text>
        <dbReference type="Rhea" id="RHEA:46608"/>
        <dbReference type="Rhea" id="RHEA-COMP:11060"/>
        <dbReference type="Rhea" id="RHEA-COMP:11605"/>
        <dbReference type="ChEBI" id="CHEBI:15378"/>
        <dbReference type="ChEBI" id="CHEBI:30013"/>
        <dbReference type="ChEBI" id="CHEBI:30616"/>
        <dbReference type="ChEBI" id="CHEBI:61977"/>
        <dbReference type="ChEBI" id="CHEBI:456216"/>
        <dbReference type="EC" id="2.7.11.1"/>
    </reaction>
</comment>
<gene>
    <name evidence="12" type="ORF">PVAND_001874</name>
</gene>
<dbReference type="InterPro" id="IPR017441">
    <property type="entry name" value="Protein_kinase_ATP_BS"/>
</dbReference>
<keyword evidence="4 9" id="KW-0547">Nucleotide-binding</keyword>
<evidence type="ECO:0000256" key="3">
    <source>
        <dbReference type="ARBA" id="ARBA00022679"/>
    </source>
</evidence>
<dbReference type="PROSITE" id="PS00108">
    <property type="entry name" value="PROTEIN_KINASE_ST"/>
    <property type="match status" value="1"/>
</dbReference>
<dbReference type="FunFam" id="1.10.510.10:FF:000571">
    <property type="entry name" value="Maternal embryonic leucine zipper kinase"/>
    <property type="match status" value="1"/>
</dbReference>
<evidence type="ECO:0000313" key="13">
    <source>
        <dbReference type="Proteomes" id="UP001107558"/>
    </source>
</evidence>
<evidence type="ECO:0000313" key="12">
    <source>
        <dbReference type="EMBL" id="KAG5671689.1"/>
    </source>
</evidence>
<keyword evidence="3" id="KW-0808">Transferase</keyword>
<keyword evidence="13" id="KW-1185">Reference proteome</keyword>
<evidence type="ECO:0000256" key="6">
    <source>
        <dbReference type="ARBA" id="ARBA00022840"/>
    </source>
</evidence>
<dbReference type="PROSITE" id="PS50011">
    <property type="entry name" value="PROTEIN_KINASE_DOM"/>
    <property type="match status" value="1"/>
</dbReference>
<dbReference type="Pfam" id="PF00069">
    <property type="entry name" value="Pkinase"/>
    <property type="match status" value="1"/>
</dbReference>
<evidence type="ECO:0000256" key="7">
    <source>
        <dbReference type="ARBA" id="ARBA00047899"/>
    </source>
</evidence>
<dbReference type="EC" id="2.7.11.1" evidence="1"/>
<keyword evidence="5" id="KW-0418">Kinase</keyword>
<evidence type="ECO:0000256" key="10">
    <source>
        <dbReference type="SAM" id="MobiDB-lite"/>
    </source>
</evidence>
<feature type="region of interest" description="Disordered" evidence="10">
    <location>
        <begin position="1"/>
        <end position="28"/>
    </location>
</feature>
<sequence length="550" mass="62945">MDTTLHEIPEEITEEEEENESAVNTTKNATTPYERILHTINDPSLSHEVGLSRIGLYKFCGDIGKGNFSRVKKAIHILTKDKVAIKIVDRSRLDSRNLQMLSREVKTLESLSLHPHILRLFEVIETVGRVYIVSEYLQGELYYHIVQQGVLPEARASKIFKQLAEAIQYIHHLGYVHRDVKAENVLLTADENVKLCDFGFSTQIKSSREFLNTYCGSPPYAAPELFQEDNYLGRPIDIWSLGILLYFILIGNMPFSAPSIAQLKQTIMKGEYKLPGTLSQPCVKLIQCILLHHPLHRPSIDVILGCEWLQQQQQIKEQQEIKKLEEVRTTIQKRKAFWCTKSRRTSPLLTSSSSSQSSPVQKQFIECYTKKFNNAPVETFRNPLENEMLLNTSSAKTIIPINNNLSTFKRNNSLINNSKIVNRKSLQFCQRNNDSQDTACSDDKSETSDVDFESFIMYPTRTNCNVSSIKALNPLEQEVRSIMSSYGISHEKIESEIANAPHSQIIGIYRILIIRILQQREQKEKKIKTPPIQTAVVKRRRKGTMFCSIL</sequence>
<dbReference type="EMBL" id="JADBJN010000003">
    <property type="protein sequence ID" value="KAG5671689.1"/>
    <property type="molecule type" value="Genomic_DNA"/>
</dbReference>
<evidence type="ECO:0000256" key="4">
    <source>
        <dbReference type="ARBA" id="ARBA00022741"/>
    </source>
</evidence>
<dbReference type="GO" id="GO:0005737">
    <property type="term" value="C:cytoplasm"/>
    <property type="evidence" value="ECO:0007669"/>
    <property type="project" value="TreeGrafter"/>
</dbReference>
<organism evidence="12 13">
    <name type="scientific">Polypedilum vanderplanki</name>
    <name type="common">Sleeping chironomid midge</name>
    <dbReference type="NCBI Taxonomy" id="319348"/>
    <lineage>
        <taxon>Eukaryota</taxon>
        <taxon>Metazoa</taxon>
        <taxon>Ecdysozoa</taxon>
        <taxon>Arthropoda</taxon>
        <taxon>Hexapoda</taxon>
        <taxon>Insecta</taxon>
        <taxon>Pterygota</taxon>
        <taxon>Neoptera</taxon>
        <taxon>Endopterygota</taxon>
        <taxon>Diptera</taxon>
        <taxon>Nematocera</taxon>
        <taxon>Chironomoidea</taxon>
        <taxon>Chironomidae</taxon>
        <taxon>Chironominae</taxon>
        <taxon>Polypedilum</taxon>
        <taxon>Polypedilum</taxon>
    </lineage>
</organism>
<dbReference type="InterPro" id="IPR008271">
    <property type="entry name" value="Ser/Thr_kinase_AS"/>
</dbReference>
<dbReference type="GO" id="GO:0005524">
    <property type="term" value="F:ATP binding"/>
    <property type="evidence" value="ECO:0007669"/>
    <property type="project" value="UniProtKB-UniRule"/>
</dbReference>
<evidence type="ECO:0000256" key="5">
    <source>
        <dbReference type="ARBA" id="ARBA00022777"/>
    </source>
</evidence>
<evidence type="ECO:0000256" key="2">
    <source>
        <dbReference type="ARBA" id="ARBA00022527"/>
    </source>
</evidence>
<dbReference type="InterPro" id="IPR000719">
    <property type="entry name" value="Prot_kinase_dom"/>
</dbReference>
<evidence type="ECO:0000259" key="11">
    <source>
        <dbReference type="PROSITE" id="PS50011"/>
    </source>
</evidence>
<dbReference type="FunFam" id="3.30.200.20:FF:000003">
    <property type="entry name" value="Non-specific serine/threonine protein kinase"/>
    <property type="match status" value="1"/>
</dbReference>
<comment type="catalytic activity">
    <reaction evidence="8">
        <text>L-seryl-[protein] + ATP = O-phospho-L-seryl-[protein] + ADP + H(+)</text>
        <dbReference type="Rhea" id="RHEA:17989"/>
        <dbReference type="Rhea" id="RHEA-COMP:9863"/>
        <dbReference type="Rhea" id="RHEA-COMP:11604"/>
        <dbReference type="ChEBI" id="CHEBI:15378"/>
        <dbReference type="ChEBI" id="CHEBI:29999"/>
        <dbReference type="ChEBI" id="CHEBI:30616"/>
        <dbReference type="ChEBI" id="CHEBI:83421"/>
        <dbReference type="ChEBI" id="CHEBI:456216"/>
        <dbReference type="EC" id="2.7.11.1"/>
    </reaction>
</comment>
<protein>
    <recommendedName>
        <fullName evidence="1">non-specific serine/threonine protein kinase</fullName>
        <ecNumber evidence="1">2.7.11.1</ecNumber>
    </recommendedName>
</protein>
<dbReference type="Gene3D" id="1.10.510.10">
    <property type="entry name" value="Transferase(Phosphotransferase) domain 1"/>
    <property type="match status" value="1"/>
</dbReference>
<dbReference type="PANTHER" id="PTHR24346:SF49">
    <property type="entry name" value="NIM1 SERINE_THREONINE PROTEIN KINASE"/>
    <property type="match status" value="1"/>
</dbReference>
<dbReference type="PANTHER" id="PTHR24346">
    <property type="entry name" value="MAP/MICROTUBULE AFFINITY-REGULATING KINASE"/>
    <property type="match status" value="1"/>
</dbReference>
<dbReference type="GO" id="GO:0000226">
    <property type="term" value="P:microtubule cytoskeleton organization"/>
    <property type="evidence" value="ECO:0007669"/>
    <property type="project" value="TreeGrafter"/>
</dbReference>
<dbReference type="AlphaFoldDB" id="A0A9J6BP89"/>
<keyword evidence="2" id="KW-0723">Serine/threonine-protein kinase</keyword>
<reference evidence="12" key="1">
    <citation type="submission" date="2021-03" db="EMBL/GenBank/DDBJ databases">
        <title>Chromosome level genome of the anhydrobiotic midge Polypedilum vanderplanki.</title>
        <authorList>
            <person name="Yoshida Y."/>
            <person name="Kikawada T."/>
            <person name="Gusev O."/>
        </authorList>
    </citation>
    <scope>NUCLEOTIDE SEQUENCE</scope>
    <source>
        <strain evidence="12">NIAS01</strain>
        <tissue evidence="12">Whole body or cell culture</tissue>
    </source>
</reference>
<proteinExistence type="predicted"/>
<dbReference type="GO" id="GO:0035556">
    <property type="term" value="P:intracellular signal transduction"/>
    <property type="evidence" value="ECO:0007669"/>
    <property type="project" value="TreeGrafter"/>
</dbReference>
<dbReference type="OrthoDB" id="193931at2759"/>
<keyword evidence="6 9" id="KW-0067">ATP-binding</keyword>
<dbReference type="InterPro" id="IPR011009">
    <property type="entry name" value="Kinase-like_dom_sf"/>
</dbReference>
<name>A0A9J6BP89_POLVA</name>
<dbReference type="SMART" id="SM00220">
    <property type="entry name" value="S_TKc"/>
    <property type="match status" value="1"/>
</dbReference>
<dbReference type="GO" id="GO:0050321">
    <property type="term" value="F:tau-protein kinase activity"/>
    <property type="evidence" value="ECO:0007669"/>
    <property type="project" value="TreeGrafter"/>
</dbReference>
<dbReference type="Proteomes" id="UP001107558">
    <property type="component" value="Chromosome 3"/>
</dbReference>
<evidence type="ECO:0000256" key="8">
    <source>
        <dbReference type="ARBA" id="ARBA00048679"/>
    </source>
</evidence>
<accession>A0A9J6BP89</accession>
<feature type="compositionally biased region" description="Acidic residues" evidence="10">
    <location>
        <begin position="10"/>
        <end position="20"/>
    </location>
</feature>
<feature type="binding site" evidence="9">
    <location>
        <position position="86"/>
    </location>
    <ligand>
        <name>ATP</name>
        <dbReference type="ChEBI" id="CHEBI:30616"/>
    </ligand>
</feature>
<dbReference type="SUPFAM" id="SSF56112">
    <property type="entry name" value="Protein kinase-like (PK-like)"/>
    <property type="match status" value="1"/>
</dbReference>
<feature type="domain" description="Protein kinase" evidence="11">
    <location>
        <begin position="57"/>
        <end position="309"/>
    </location>
</feature>